<organism evidence="1 2">
    <name type="scientific">Nitrosomonas nitrosa</name>
    <dbReference type="NCBI Taxonomy" id="52442"/>
    <lineage>
        <taxon>Bacteria</taxon>
        <taxon>Pseudomonadati</taxon>
        <taxon>Pseudomonadota</taxon>
        <taxon>Betaproteobacteria</taxon>
        <taxon>Nitrosomonadales</taxon>
        <taxon>Nitrosomonadaceae</taxon>
        <taxon>Nitrosomonas</taxon>
    </lineage>
</organism>
<dbReference type="Proteomes" id="UP000199561">
    <property type="component" value="Unassembled WGS sequence"/>
</dbReference>
<name>A0A1I4NXW2_9PROT</name>
<proteinExistence type="predicted"/>
<evidence type="ECO:0000313" key="2">
    <source>
        <dbReference type="Proteomes" id="UP000199561"/>
    </source>
</evidence>
<protein>
    <submittedName>
        <fullName evidence="1">Uncharacterized protein</fullName>
    </submittedName>
</protein>
<reference evidence="1 2" key="1">
    <citation type="submission" date="2016-10" db="EMBL/GenBank/DDBJ databases">
        <authorList>
            <person name="de Groot N.N."/>
        </authorList>
    </citation>
    <scope>NUCLEOTIDE SEQUENCE [LARGE SCALE GENOMIC DNA]</scope>
    <source>
        <strain evidence="1 2">Nm146</strain>
    </source>
</reference>
<dbReference type="AlphaFoldDB" id="A0A1I4NXW2"/>
<evidence type="ECO:0000313" key="1">
    <source>
        <dbReference type="EMBL" id="SFM20414.1"/>
    </source>
</evidence>
<accession>A0A1I4NXW2</accession>
<keyword evidence="2" id="KW-1185">Reference proteome</keyword>
<dbReference type="RefSeq" id="WP_143068211.1">
    <property type="nucleotide sequence ID" value="NZ_FOUF01000009.1"/>
</dbReference>
<dbReference type="STRING" id="52442.SAMN05421880_10967"/>
<sequence length="125" mass="13931">MTDHSEMPSDLDEEVLLNKIDAVLLKYRRESSAVIHPKEAISPFSDPVRVEEAHSGNTMASGARVIPVLTERCALLSRDWPEEADISLLLCYAFDAALREARINLSPGDRLALLRALSHRLPKNL</sequence>
<gene>
    <name evidence="1" type="ORF">SAMN05421880_10967</name>
</gene>
<dbReference type="EMBL" id="FOUF01000009">
    <property type="protein sequence ID" value="SFM20414.1"/>
    <property type="molecule type" value="Genomic_DNA"/>
</dbReference>